<feature type="transmembrane region" description="Helical" evidence="7">
    <location>
        <begin position="45"/>
        <end position="66"/>
    </location>
</feature>
<evidence type="ECO:0000256" key="7">
    <source>
        <dbReference type="SAM" id="Phobius"/>
    </source>
</evidence>
<dbReference type="InterPro" id="IPR023090">
    <property type="entry name" value="UPF0702_alpha/beta_dom_sf"/>
</dbReference>
<name>A0ABV6DFH1_9BACL</name>
<dbReference type="Pfam" id="PF04239">
    <property type="entry name" value="DUF421"/>
    <property type="match status" value="1"/>
</dbReference>
<evidence type="ECO:0000256" key="3">
    <source>
        <dbReference type="ARBA" id="ARBA00022475"/>
    </source>
</evidence>
<keyword evidence="3" id="KW-1003">Cell membrane</keyword>
<evidence type="ECO:0000256" key="4">
    <source>
        <dbReference type="ARBA" id="ARBA00022692"/>
    </source>
</evidence>
<evidence type="ECO:0000313" key="10">
    <source>
        <dbReference type="Proteomes" id="UP001589776"/>
    </source>
</evidence>
<organism evidence="9 10">
    <name type="scientific">Paenibacillus chartarius</name>
    <dbReference type="NCBI Taxonomy" id="747481"/>
    <lineage>
        <taxon>Bacteria</taxon>
        <taxon>Bacillati</taxon>
        <taxon>Bacillota</taxon>
        <taxon>Bacilli</taxon>
        <taxon>Bacillales</taxon>
        <taxon>Paenibacillaceae</taxon>
        <taxon>Paenibacillus</taxon>
    </lineage>
</organism>
<feature type="domain" description="YetF C-terminal" evidence="8">
    <location>
        <begin position="67"/>
        <end position="132"/>
    </location>
</feature>
<comment type="subcellular location">
    <subcellularLocation>
        <location evidence="1">Cell membrane</location>
        <topology evidence="1">Multi-pass membrane protein</topology>
    </subcellularLocation>
</comment>
<evidence type="ECO:0000313" key="9">
    <source>
        <dbReference type="EMBL" id="MFC0211391.1"/>
    </source>
</evidence>
<evidence type="ECO:0000256" key="5">
    <source>
        <dbReference type="ARBA" id="ARBA00022989"/>
    </source>
</evidence>
<dbReference type="RefSeq" id="WP_377468371.1">
    <property type="nucleotide sequence ID" value="NZ_JBHLWN010000016.1"/>
</dbReference>
<reference evidence="9 10" key="1">
    <citation type="submission" date="2024-09" db="EMBL/GenBank/DDBJ databases">
        <authorList>
            <person name="Sun Q."/>
            <person name="Mori K."/>
        </authorList>
    </citation>
    <scope>NUCLEOTIDE SEQUENCE [LARGE SCALE GENOMIC DNA]</scope>
    <source>
        <strain evidence="9 10">CCM 7759</strain>
    </source>
</reference>
<keyword evidence="10" id="KW-1185">Reference proteome</keyword>
<keyword evidence="6 7" id="KW-0472">Membrane</keyword>
<evidence type="ECO:0000256" key="2">
    <source>
        <dbReference type="ARBA" id="ARBA00006448"/>
    </source>
</evidence>
<dbReference type="InterPro" id="IPR007353">
    <property type="entry name" value="DUF421"/>
</dbReference>
<protein>
    <submittedName>
        <fullName evidence="9">DUF421 domain-containing protein</fullName>
    </submittedName>
</protein>
<gene>
    <name evidence="9" type="ORF">ACFFK0_02825</name>
</gene>
<sequence>MIISGFILLRIAGKKIIAEMTPLEMVTILSIGTIIGHAVAENDIWQTVACIGIFVLIMVVFQKLALHIPFVERLLIGKPTMVVKDGQIQTKQLRKLRLTEDQLEMRIRQKGISRISDLRTATVEVNGRFGYELIDSARPVTRGELEELLSLLKINVELSKSQPAEVFDRLRE</sequence>
<dbReference type="Proteomes" id="UP001589776">
    <property type="component" value="Unassembled WGS sequence"/>
</dbReference>
<proteinExistence type="inferred from homology"/>
<keyword evidence="5 7" id="KW-1133">Transmembrane helix</keyword>
<accession>A0ABV6DFH1</accession>
<dbReference type="PANTHER" id="PTHR34582">
    <property type="entry name" value="UPF0702 TRANSMEMBRANE PROTEIN YCAP"/>
    <property type="match status" value="1"/>
</dbReference>
<dbReference type="Gene3D" id="3.30.240.20">
    <property type="entry name" value="bsu07140 like domains"/>
    <property type="match status" value="1"/>
</dbReference>
<dbReference type="PANTHER" id="PTHR34582:SF2">
    <property type="entry name" value="UPF0702 TRANSMEMBRANE PROTEIN YDFR"/>
    <property type="match status" value="1"/>
</dbReference>
<evidence type="ECO:0000259" key="8">
    <source>
        <dbReference type="Pfam" id="PF04239"/>
    </source>
</evidence>
<keyword evidence="4 7" id="KW-0812">Transmembrane</keyword>
<comment type="similarity">
    <text evidence="2">Belongs to the UPF0702 family.</text>
</comment>
<comment type="caution">
    <text evidence="9">The sequence shown here is derived from an EMBL/GenBank/DDBJ whole genome shotgun (WGS) entry which is preliminary data.</text>
</comment>
<evidence type="ECO:0000256" key="6">
    <source>
        <dbReference type="ARBA" id="ARBA00023136"/>
    </source>
</evidence>
<dbReference type="EMBL" id="JBHLWN010000016">
    <property type="protein sequence ID" value="MFC0211391.1"/>
    <property type="molecule type" value="Genomic_DNA"/>
</dbReference>
<feature type="transmembrane region" description="Helical" evidence="7">
    <location>
        <begin position="21"/>
        <end position="39"/>
    </location>
</feature>
<evidence type="ECO:0000256" key="1">
    <source>
        <dbReference type="ARBA" id="ARBA00004651"/>
    </source>
</evidence>